<evidence type="ECO:0000313" key="1">
    <source>
        <dbReference type="EMBL" id="APR99382.1"/>
    </source>
</evidence>
<protein>
    <submittedName>
        <fullName evidence="1">Uncharacterized protein</fullName>
    </submittedName>
</protein>
<accession>A0A1L6MV43</accession>
<keyword evidence="2" id="KW-1185">Reference proteome</keyword>
<gene>
    <name evidence="1" type="ORF">BCY86_00825</name>
</gene>
<dbReference type="Proteomes" id="UP000185544">
    <property type="component" value="Chromosome"/>
</dbReference>
<dbReference type="KEGG" id="pabo:BCY86_00825"/>
<organism evidence="1 2">
    <name type="scientific">Pajaroellobacter abortibovis</name>
    <dbReference type="NCBI Taxonomy" id="1882918"/>
    <lineage>
        <taxon>Bacteria</taxon>
        <taxon>Pseudomonadati</taxon>
        <taxon>Myxococcota</taxon>
        <taxon>Polyangia</taxon>
        <taxon>Polyangiales</taxon>
        <taxon>Polyangiaceae</taxon>
    </lineage>
</organism>
<sequence>MDLSLHPIPTLSRAHRAEVTLAPLSQHNLLVSLITQRLREPLQNLKAYKTPHFTTEKAERILLHFFDPLNFTLLAKTLAEGKCGYIKVNSKEAFIF</sequence>
<dbReference type="EMBL" id="CP016908">
    <property type="protein sequence ID" value="APR99382.1"/>
    <property type="molecule type" value="Genomic_DNA"/>
</dbReference>
<dbReference type="AlphaFoldDB" id="A0A1L6MV43"/>
<proteinExistence type="predicted"/>
<reference evidence="1 2" key="1">
    <citation type="submission" date="2016-08" db="EMBL/GenBank/DDBJ databases">
        <title>Identification and validation of antigenic proteins from Pajaroellobacter abortibovis using de-novo genome sequence assembly and reverse vaccinology.</title>
        <authorList>
            <person name="Welly B.T."/>
            <person name="Miller M.R."/>
            <person name="Stott J.L."/>
            <person name="Blanchard M.T."/>
            <person name="Islas-Trejo A.D."/>
            <person name="O'Rourke S.M."/>
            <person name="Young A.E."/>
            <person name="Medrano J.F."/>
            <person name="Van Eenennaam A.L."/>
        </authorList>
    </citation>
    <scope>NUCLEOTIDE SEQUENCE [LARGE SCALE GENOMIC DNA]</scope>
    <source>
        <strain evidence="1 2">BTF92-0548A/99-0131</strain>
    </source>
</reference>
<name>A0A1L6MV43_9BACT</name>
<evidence type="ECO:0000313" key="2">
    <source>
        <dbReference type="Proteomes" id="UP000185544"/>
    </source>
</evidence>